<organism evidence="1 2">
    <name type="scientific">Amycolatopsis coloradensis</name>
    <dbReference type="NCBI Taxonomy" id="76021"/>
    <lineage>
        <taxon>Bacteria</taxon>
        <taxon>Bacillati</taxon>
        <taxon>Actinomycetota</taxon>
        <taxon>Actinomycetes</taxon>
        <taxon>Pseudonocardiales</taxon>
        <taxon>Pseudonocardiaceae</taxon>
        <taxon>Amycolatopsis</taxon>
    </lineage>
</organism>
<reference evidence="1" key="1">
    <citation type="submission" date="2023-10" db="EMBL/GenBank/DDBJ databases">
        <title>Whole genome sequencing of actinobacterial strain Amycolatopsis sp. (BCA-696) identifies the underlying plant growth-promoting genes.</title>
        <authorList>
            <person name="Gandham P."/>
            <person name="Vadla N."/>
            <person name="Saji A."/>
            <person name="Srinivas V."/>
            <person name="Ruperao P."/>
            <person name="Selvanayagam S."/>
            <person name="Saxena R.K."/>
            <person name="Rathore A."/>
            <person name="Gopalakrishnan S."/>
            <person name="Thakur V."/>
        </authorList>
    </citation>
    <scope>NUCLEOTIDE SEQUENCE</scope>
    <source>
        <strain evidence="1">BCA-696</strain>
    </source>
</reference>
<proteinExistence type="predicted"/>
<accession>A0ACD5BG46</accession>
<dbReference type="Proteomes" id="UP001456344">
    <property type="component" value="Chromosome"/>
</dbReference>
<protein>
    <submittedName>
        <fullName evidence="1">Alpha/beta hydrolase</fullName>
    </submittedName>
</protein>
<gene>
    <name evidence="1" type="ORF">LCL61_22760</name>
</gene>
<name>A0ACD5BG46_9PSEU</name>
<keyword evidence="1" id="KW-0378">Hydrolase</keyword>
<dbReference type="EMBL" id="CP150484">
    <property type="protein sequence ID" value="WYW18366.1"/>
    <property type="molecule type" value="Genomic_DNA"/>
</dbReference>
<evidence type="ECO:0000313" key="1">
    <source>
        <dbReference type="EMBL" id="WYW18366.1"/>
    </source>
</evidence>
<keyword evidence="2" id="KW-1185">Reference proteome</keyword>
<evidence type="ECO:0000313" key="2">
    <source>
        <dbReference type="Proteomes" id="UP001456344"/>
    </source>
</evidence>
<sequence length="70" mass="7471">MALLFADDRWMTPARARSFAGSWGAEFADIGLVGHLTGAHGPWPEGEKLLATLLREDGSGIEKHLAPGLT</sequence>